<accession>A0A6G1HPM5</accession>
<evidence type="ECO:0000313" key="3">
    <source>
        <dbReference type="Proteomes" id="UP000799640"/>
    </source>
</evidence>
<reference evidence="2" key="1">
    <citation type="journal article" date="2020" name="Stud. Mycol.">
        <title>101 Dothideomycetes genomes: a test case for predicting lifestyles and emergence of pathogens.</title>
        <authorList>
            <person name="Haridas S."/>
            <person name="Albert R."/>
            <person name="Binder M."/>
            <person name="Bloem J."/>
            <person name="Labutti K."/>
            <person name="Salamov A."/>
            <person name="Andreopoulos B."/>
            <person name="Baker S."/>
            <person name="Barry K."/>
            <person name="Bills G."/>
            <person name="Bluhm B."/>
            <person name="Cannon C."/>
            <person name="Castanera R."/>
            <person name="Culley D."/>
            <person name="Daum C."/>
            <person name="Ezra D."/>
            <person name="Gonzalez J."/>
            <person name="Henrissat B."/>
            <person name="Kuo A."/>
            <person name="Liang C."/>
            <person name="Lipzen A."/>
            <person name="Lutzoni F."/>
            <person name="Magnuson J."/>
            <person name="Mondo S."/>
            <person name="Nolan M."/>
            <person name="Ohm R."/>
            <person name="Pangilinan J."/>
            <person name="Park H.-J."/>
            <person name="Ramirez L."/>
            <person name="Alfaro M."/>
            <person name="Sun H."/>
            <person name="Tritt A."/>
            <person name="Yoshinaga Y."/>
            <person name="Zwiers L.-H."/>
            <person name="Turgeon B."/>
            <person name="Goodwin S."/>
            <person name="Spatafora J."/>
            <person name="Crous P."/>
            <person name="Grigoriev I."/>
        </authorList>
    </citation>
    <scope>NUCLEOTIDE SEQUENCE</scope>
    <source>
        <strain evidence="2">CBS 262.69</strain>
    </source>
</reference>
<sequence>MLSPPVRPSRYHLQTTSPATHQLASNRGKKPKVWGKAESTSNPAPGHPAHPSAHSKNCKALTQPANCLPSTIRPLRKHPSPHQPTSFPPSSASTLHSCTSCTHSATLCRPLGRVFAAGHAALLVSGLPLSLCHHSTPVTSPHGSHPHSHSHSHGVSSPHASSFTYPVLAAPSAPSQPKARTLPCTTDAVSSGPVRCADRLSASPARQTQTRFPVLSIDS</sequence>
<gene>
    <name evidence="2" type="ORF">EJ06DRAFT_141868</name>
</gene>
<dbReference type="Proteomes" id="UP000799640">
    <property type="component" value="Unassembled WGS sequence"/>
</dbReference>
<proteinExistence type="predicted"/>
<evidence type="ECO:0000313" key="2">
    <source>
        <dbReference type="EMBL" id="KAF2397864.1"/>
    </source>
</evidence>
<evidence type="ECO:0000256" key="1">
    <source>
        <dbReference type="SAM" id="MobiDB-lite"/>
    </source>
</evidence>
<dbReference type="EMBL" id="ML996702">
    <property type="protein sequence ID" value="KAF2397864.1"/>
    <property type="molecule type" value="Genomic_DNA"/>
</dbReference>
<feature type="region of interest" description="Disordered" evidence="1">
    <location>
        <begin position="137"/>
        <end position="191"/>
    </location>
</feature>
<feature type="compositionally biased region" description="Polar residues" evidence="1">
    <location>
        <begin position="12"/>
        <end position="25"/>
    </location>
</feature>
<feature type="region of interest" description="Disordered" evidence="1">
    <location>
        <begin position="69"/>
        <end position="91"/>
    </location>
</feature>
<dbReference type="AlphaFoldDB" id="A0A6G1HPM5"/>
<organism evidence="2 3">
    <name type="scientific">Trichodelitschia bisporula</name>
    <dbReference type="NCBI Taxonomy" id="703511"/>
    <lineage>
        <taxon>Eukaryota</taxon>
        <taxon>Fungi</taxon>
        <taxon>Dikarya</taxon>
        <taxon>Ascomycota</taxon>
        <taxon>Pezizomycotina</taxon>
        <taxon>Dothideomycetes</taxon>
        <taxon>Dothideomycetes incertae sedis</taxon>
        <taxon>Phaeotrichales</taxon>
        <taxon>Phaeotrichaceae</taxon>
        <taxon>Trichodelitschia</taxon>
    </lineage>
</organism>
<keyword evidence="3" id="KW-1185">Reference proteome</keyword>
<feature type="region of interest" description="Disordered" evidence="1">
    <location>
        <begin position="1"/>
        <end position="57"/>
    </location>
</feature>
<feature type="compositionally biased region" description="Low complexity" evidence="1">
    <location>
        <begin position="153"/>
        <end position="162"/>
    </location>
</feature>
<name>A0A6G1HPM5_9PEZI</name>
<protein>
    <submittedName>
        <fullName evidence="2">Uncharacterized protein</fullName>
    </submittedName>
</protein>
<feature type="compositionally biased region" description="Low complexity" evidence="1">
    <location>
        <begin position="41"/>
        <end position="55"/>
    </location>
</feature>